<name>A0A0P9DGH1_9CHLR</name>
<sequence length="161" mass="17502">MGTPGWVTIVQPAMATFEQERGVATGAWQERFIDERIAHEQGGAAPTLAVEIEHYRCETMSWDREEAEADRRAQRHADRLGQPVLWQFDAWYGWATVQPTPSSPDGLALAACQAERLSLSDAALAALLSSAGVTTVLAARQVARGLACALGGKRLVVVWED</sequence>
<evidence type="ECO:0000313" key="2">
    <source>
        <dbReference type="Proteomes" id="UP000050509"/>
    </source>
</evidence>
<evidence type="ECO:0000313" key="1">
    <source>
        <dbReference type="EMBL" id="KPV54619.1"/>
    </source>
</evidence>
<accession>A0A0P9DGH1</accession>
<organism evidence="1 2">
    <name type="scientific">Kouleothrix aurantiaca</name>
    <dbReference type="NCBI Taxonomy" id="186479"/>
    <lineage>
        <taxon>Bacteria</taxon>
        <taxon>Bacillati</taxon>
        <taxon>Chloroflexota</taxon>
        <taxon>Chloroflexia</taxon>
        <taxon>Chloroflexales</taxon>
        <taxon>Roseiflexineae</taxon>
        <taxon>Roseiflexaceae</taxon>
        <taxon>Kouleothrix</taxon>
    </lineage>
</organism>
<protein>
    <submittedName>
        <fullName evidence="1">Uncharacterized protein</fullName>
    </submittedName>
</protein>
<dbReference type="Proteomes" id="UP000050509">
    <property type="component" value="Unassembled WGS sequence"/>
</dbReference>
<dbReference type="AlphaFoldDB" id="A0A0P9DGH1"/>
<comment type="caution">
    <text evidence="1">The sequence shown here is derived from an EMBL/GenBank/DDBJ whole genome shotgun (WGS) entry which is preliminary data.</text>
</comment>
<reference evidence="1 2" key="1">
    <citation type="submission" date="2015-09" db="EMBL/GenBank/DDBJ databases">
        <title>Draft genome sequence of Kouleothrix aurantiaca JCM 19913.</title>
        <authorList>
            <person name="Hemp J."/>
        </authorList>
    </citation>
    <scope>NUCLEOTIDE SEQUENCE [LARGE SCALE GENOMIC DNA]</scope>
    <source>
        <strain evidence="1 2">COM-B</strain>
    </source>
</reference>
<gene>
    <name evidence="1" type="ORF">SE17_02655</name>
</gene>
<dbReference type="EMBL" id="LJCR01000031">
    <property type="protein sequence ID" value="KPV54619.1"/>
    <property type="molecule type" value="Genomic_DNA"/>
</dbReference>
<proteinExistence type="predicted"/>
<keyword evidence="2" id="KW-1185">Reference proteome</keyword>